<dbReference type="Gene3D" id="3.20.20.70">
    <property type="entry name" value="Aldolase class I"/>
    <property type="match status" value="1"/>
</dbReference>
<evidence type="ECO:0000313" key="4">
    <source>
        <dbReference type="Proteomes" id="UP000178168"/>
    </source>
</evidence>
<evidence type="ECO:0000313" key="3">
    <source>
        <dbReference type="EMBL" id="OHA85379.1"/>
    </source>
</evidence>
<dbReference type="AlphaFoldDB" id="A0A1G2SL91"/>
<comment type="caution">
    <text evidence="3">The sequence shown here is derived from an EMBL/GenBank/DDBJ whole genome shotgun (WGS) entry which is preliminary data.</text>
</comment>
<dbReference type="InterPro" id="IPR013785">
    <property type="entry name" value="Aldolase_TIM"/>
</dbReference>
<evidence type="ECO:0000256" key="2">
    <source>
        <dbReference type="PIRSR" id="PIRSR001359-3"/>
    </source>
</evidence>
<comment type="cofactor">
    <cofactor evidence="2">
        <name>Zn(2+)</name>
        <dbReference type="ChEBI" id="CHEBI:29105"/>
    </cofactor>
    <text evidence="2">Binds 2 Zn(2+) ions per subunit. One is catalytic and the other provides a structural contribution.</text>
</comment>
<dbReference type="GO" id="GO:0005975">
    <property type="term" value="P:carbohydrate metabolic process"/>
    <property type="evidence" value="ECO:0007669"/>
    <property type="project" value="InterPro"/>
</dbReference>
<feature type="binding site" evidence="2">
    <location>
        <position position="218"/>
    </location>
    <ligand>
        <name>Zn(2+)</name>
        <dbReference type="ChEBI" id="CHEBI:29105"/>
        <label>1</label>
        <note>catalytic</note>
    </ligand>
</feature>
<sequence>MNHKATLREAIKEAEEKKVAIGHFNISNIEGLWGIVHAAREVGAPVIIGLSEGERDFVGVRQAAALVKSIREQYQHPIYLNADHSYSFERVKEAIDAGYDAAIFDGAKLPIEENMRITKQCVEYARSVNPEIIIEAEMGYIGTSSKMLDALPEGALISGDALTSPEDAKRFVAETGVDLFSPAVGNIHGMLKNMPNPRLDIERIKEVRESAGVPLVLHGGSGIADEDFTNGIHNGIAIVHINTEIRVAYRDAVRDFITTHPDEIAPYKIGQTGVDAVKQVVASRLVLFNKGA</sequence>
<keyword evidence="2" id="KW-0479">Metal-binding</keyword>
<feature type="binding site" evidence="2">
    <location>
        <position position="105"/>
    </location>
    <ligand>
        <name>Zn(2+)</name>
        <dbReference type="ChEBI" id="CHEBI:29105"/>
        <label>2</label>
    </ligand>
</feature>
<dbReference type="STRING" id="1802730.A2591_01640"/>
<dbReference type="Proteomes" id="UP000178168">
    <property type="component" value="Unassembled WGS sequence"/>
</dbReference>
<feature type="binding site" evidence="2">
    <location>
        <position position="84"/>
    </location>
    <ligand>
        <name>Zn(2+)</name>
        <dbReference type="ChEBI" id="CHEBI:29105"/>
        <label>1</label>
        <note>catalytic</note>
    </ligand>
</feature>
<dbReference type="EMBL" id="MHUZ01000025">
    <property type="protein sequence ID" value="OHA85379.1"/>
    <property type="molecule type" value="Genomic_DNA"/>
</dbReference>
<dbReference type="GO" id="GO:0016832">
    <property type="term" value="F:aldehyde-lyase activity"/>
    <property type="evidence" value="ECO:0007669"/>
    <property type="project" value="InterPro"/>
</dbReference>
<feature type="binding site" evidence="2">
    <location>
        <position position="137"/>
    </location>
    <ligand>
        <name>Zn(2+)</name>
        <dbReference type="ChEBI" id="CHEBI:29105"/>
        <label>2</label>
    </ligand>
</feature>
<evidence type="ECO:0000256" key="1">
    <source>
        <dbReference type="PIRSR" id="PIRSR001359-1"/>
    </source>
</evidence>
<keyword evidence="2" id="KW-0862">Zinc</keyword>
<gene>
    <name evidence="3" type="ORF">A2591_01640</name>
</gene>
<dbReference type="PANTHER" id="PTHR30304">
    <property type="entry name" value="D-TAGATOSE-1,6-BISPHOSPHATE ALDOLASE"/>
    <property type="match status" value="1"/>
</dbReference>
<dbReference type="GO" id="GO:0008270">
    <property type="term" value="F:zinc ion binding"/>
    <property type="evidence" value="ECO:0007669"/>
    <property type="project" value="InterPro"/>
</dbReference>
<protein>
    <recommendedName>
        <fullName evidence="5">Tagatose-bisphosphate aldolase</fullName>
    </recommendedName>
</protein>
<feature type="binding site" evidence="2">
    <location>
        <position position="188"/>
    </location>
    <ligand>
        <name>Zn(2+)</name>
        <dbReference type="ChEBI" id="CHEBI:29105"/>
        <label>1</label>
        <note>catalytic</note>
    </ligand>
</feature>
<dbReference type="PANTHER" id="PTHR30304:SF0">
    <property type="entry name" value="D-TAGATOSE-1,6-BISPHOSPHATE ALDOLASE SUBUNIT GATY-RELATED"/>
    <property type="match status" value="1"/>
</dbReference>
<dbReference type="InterPro" id="IPR000771">
    <property type="entry name" value="FBA_II"/>
</dbReference>
<dbReference type="Pfam" id="PF01116">
    <property type="entry name" value="F_bP_aldolase"/>
    <property type="match status" value="1"/>
</dbReference>
<reference evidence="3 4" key="1">
    <citation type="journal article" date="2016" name="Nat. Commun.">
        <title>Thousands of microbial genomes shed light on interconnected biogeochemical processes in an aquifer system.</title>
        <authorList>
            <person name="Anantharaman K."/>
            <person name="Brown C.T."/>
            <person name="Hug L.A."/>
            <person name="Sharon I."/>
            <person name="Castelle C.J."/>
            <person name="Probst A.J."/>
            <person name="Thomas B.C."/>
            <person name="Singh A."/>
            <person name="Wilkins M.J."/>
            <person name="Karaoz U."/>
            <person name="Brodie E.L."/>
            <person name="Williams K.H."/>
            <person name="Hubbard S.S."/>
            <person name="Banfield J.F."/>
        </authorList>
    </citation>
    <scope>NUCLEOTIDE SEQUENCE [LARGE SCALE GENOMIC DNA]</scope>
</reference>
<name>A0A1G2SL91_9BACT</name>
<feature type="active site" description="Proton donor" evidence="1">
    <location>
        <position position="83"/>
    </location>
</feature>
<organism evidence="3 4">
    <name type="scientific">Candidatus Yonathbacteria bacterium RIFOXYD1_FULL_52_36</name>
    <dbReference type="NCBI Taxonomy" id="1802730"/>
    <lineage>
        <taxon>Bacteria</taxon>
        <taxon>Candidatus Yonathiibacteriota</taxon>
    </lineage>
</organism>
<dbReference type="InterPro" id="IPR050246">
    <property type="entry name" value="Class_II_FBP_aldolase"/>
</dbReference>
<dbReference type="CDD" id="cd00947">
    <property type="entry name" value="TBP_aldolase_IIB"/>
    <property type="match status" value="1"/>
</dbReference>
<evidence type="ECO:0008006" key="5">
    <source>
        <dbReference type="Google" id="ProtNLM"/>
    </source>
</evidence>
<dbReference type="SUPFAM" id="SSF51569">
    <property type="entry name" value="Aldolase"/>
    <property type="match status" value="1"/>
</dbReference>
<dbReference type="NCBIfam" id="TIGR00167">
    <property type="entry name" value="cbbA"/>
    <property type="match status" value="1"/>
</dbReference>
<dbReference type="PIRSF" id="PIRSF001359">
    <property type="entry name" value="F_bP_aldolase_II"/>
    <property type="match status" value="1"/>
</dbReference>
<proteinExistence type="predicted"/>
<accession>A0A1G2SL91</accession>